<organism evidence="1">
    <name type="scientific">Vibrio sp. HB236076</name>
    <dbReference type="NCBI Taxonomy" id="3232307"/>
    <lineage>
        <taxon>Bacteria</taxon>
        <taxon>Pseudomonadati</taxon>
        <taxon>Pseudomonadota</taxon>
        <taxon>Gammaproteobacteria</taxon>
        <taxon>Vibrionales</taxon>
        <taxon>Vibrionaceae</taxon>
        <taxon>Vibrio</taxon>
    </lineage>
</organism>
<keyword evidence="1" id="KW-0966">Cell projection</keyword>
<keyword evidence="1" id="KW-0282">Flagellum</keyword>
<sequence>MSLLLAKLRDIDHEILAMLKNNSIIAEEIHQLVDTRDQLLQEFILEIKADARLAQHPKTIELMDMTKCITEFMKAETKKASDDLNRLQYGKRSVQQYQQFK</sequence>
<accession>A0AB39HGR6</accession>
<proteinExistence type="predicted"/>
<gene>
    <name evidence="1" type="ORF">AB0763_04585</name>
</gene>
<dbReference type="RefSeq" id="WP_306101418.1">
    <property type="nucleotide sequence ID" value="NZ_CP162601.1"/>
</dbReference>
<dbReference type="EMBL" id="CP162601">
    <property type="protein sequence ID" value="XDK25922.1"/>
    <property type="molecule type" value="Genomic_DNA"/>
</dbReference>
<name>A0AB39HGR6_9VIBR</name>
<reference evidence="1" key="1">
    <citation type="submission" date="2024-07" db="EMBL/GenBank/DDBJ databases">
        <title>Genome Analysis of a Potential Novel Vibrio Species Secreting pH- and Thermo-stable Alginate Lyase and its Application in Producing Alginate Oligosaccharides.</title>
        <authorList>
            <person name="Huang H."/>
            <person name="Bao K."/>
        </authorList>
    </citation>
    <scope>NUCLEOTIDE SEQUENCE</scope>
    <source>
        <strain evidence="1">HB236076</strain>
    </source>
</reference>
<evidence type="ECO:0000313" key="1">
    <source>
        <dbReference type="EMBL" id="XDK25922.1"/>
    </source>
</evidence>
<dbReference type="AlphaFoldDB" id="A0AB39HGR6"/>
<dbReference type="KEGG" id="vih:AB0763_04585"/>
<keyword evidence="1" id="KW-0969">Cilium</keyword>
<protein>
    <submittedName>
        <fullName evidence="1">Flagellar protein FliT</fullName>
    </submittedName>
</protein>